<protein>
    <submittedName>
        <fullName evidence="2">Uncharacterized protein</fullName>
    </submittedName>
</protein>
<evidence type="ECO:0000313" key="2">
    <source>
        <dbReference type="EMBL" id="RDX44827.1"/>
    </source>
</evidence>
<feature type="region of interest" description="Disordered" evidence="1">
    <location>
        <begin position="14"/>
        <end position="34"/>
    </location>
</feature>
<dbReference type="Proteomes" id="UP000256964">
    <property type="component" value="Unassembled WGS sequence"/>
</dbReference>
<dbReference type="AlphaFoldDB" id="A0A371CX34"/>
<evidence type="ECO:0000313" key="3">
    <source>
        <dbReference type="Proteomes" id="UP000256964"/>
    </source>
</evidence>
<accession>A0A371CX34</accession>
<sequence length="196" mass="21681">MRWTASSRVAIACASSESSRPPRPPRSLQATSHRASIAGPADVLEVLSPSLPALLSFLRPMSTSHVGTSTSDAHICARYHEKVAATPDFAHGPHVPLSARLFTSAAVLLCHFHWRTVYSHPQNLPRAPASSTPIGRRLSSRLIGWRVRHAPVIIRTNVGMALPEMVQLPWRVTSQKDDELPMFHCRLRRRPLLATE</sequence>
<keyword evidence="3" id="KW-1185">Reference proteome</keyword>
<gene>
    <name evidence="2" type="ORF">OH76DRAFT_1041794</name>
</gene>
<dbReference type="EMBL" id="KZ857445">
    <property type="protein sequence ID" value="RDX44827.1"/>
    <property type="molecule type" value="Genomic_DNA"/>
</dbReference>
<proteinExistence type="predicted"/>
<organism evidence="2 3">
    <name type="scientific">Lentinus brumalis</name>
    <dbReference type="NCBI Taxonomy" id="2498619"/>
    <lineage>
        <taxon>Eukaryota</taxon>
        <taxon>Fungi</taxon>
        <taxon>Dikarya</taxon>
        <taxon>Basidiomycota</taxon>
        <taxon>Agaricomycotina</taxon>
        <taxon>Agaricomycetes</taxon>
        <taxon>Polyporales</taxon>
        <taxon>Polyporaceae</taxon>
        <taxon>Lentinus</taxon>
    </lineage>
</organism>
<evidence type="ECO:0000256" key="1">
    <source>
        <dbReference type="SAM" id="MobiDB-lite"/>
    </source>
</evidence>
<name>A0A371CX34_9APHY</name>
<reference evidence="2 3" key="1">
    <citation type="journal article" date="2018" name="Biotechnol. Biofuels">
        <title>Integrative visual omics of the white-rot fungus Polyporus brumalis exposes the biotechnological potential of its oxidative enzymes for delignifying raw plant biomass.</title>
        <authorList>
            <person name="Miyauchi S."/>
            <person name="Rancon A."/>
            <person name="Drula E."/>
            <person name="Hage H."/>
            <person name="Chaduli D."/>
            <person name="Favel A."/>
            <person name="Grisel S."/>
            <person name="Henrissat B."/>
            <person name="Herpoel-Gimbert I."/>
            <person name="Ruiz-Duenas F.J."/>
            <person name="Chevret D."/>
            <person name="Hainaut M."/>
            <person name="Lin J."/>
            <person name="Wang M."/>
            <person name="Pangilinan J."/>
            <person name="Lipzen A."/>
            <person name="Lesage-Meessen L."/>
            <person name="Navarro D."/>
            <person name="Riley R."/>
            <person name="Grigoriev I.V."/>
            <person name="Zhou S."/>
            <person name="Raouche S."/>
            <person name="Rosso M.N."/>
        </authorList>
    </citation>
    <scope>NUCLEOTIDE SEQUENCE [LARGE SCALE GENOMIC DNA]</scope>
    <source>
        <strain evidence="2 3">BRFM 1820</strain>
    </source>
</reference>